<gene>
    <name evidence="2" type="ORF">QQF64_005328</name>
</gene>
<name>A0ABR3MF26_9TELE</name>
<keyword evidence="3" id="KW-1185">Reference proteome</keyword>
<keyword evidence="1" id="KW-0732">Signal</keyword>
<protein>
    <submittedName>
        <fullName evidence="2">Uncharacterized protein</fullName>
    </submittedName>
</protein>
<reference evidence="2 3" key="1">
    <citation type="submission" date="2023-09" db="EMBL/GenBank/DDBJ databases">
        <authorList>
            <person name="Wang M."/>
        </authorList>
    </citation>
    <scope>NUCLEOTIDE SEQUENCE [LARGE SCALE GENOMIC DNA]</scope>
    <source>
        <strain evidence="2">GT-2023</strain>
        <tissue evidence="2">Liver</tissue>
    </source>
</reference>
<evidence type="ECO:0000313" key="2">
    <source>
        <dbReference type="EMBL" id="KAL1262589.1"/>
    </source>
</evidence>
<comment type="caution">
    <text evidence="2">The sequence shown here is derived from an EMBL/GenBank/DDBJ whole genome shotgun (WGS) entry which is preliminary data.</text>
</comment>
<evidence type="ECO:0000256" key="1">
    <source>
        <dbReference type="SAM" id="SignalP"/>
    </source>
</evidence>
<proteinExistence type="predicted"/>
<evidence type="ECO:0000313" key="3">
    <source>
        <dbReference type="Proteomes" id="UP001558613"/>
    </source>
</evidence>
<feature type="signal peptide" evidence="1">
    <location>
        <begin position="1"/>
        <end position="44"/>
    </location>
</feature>
<sequence>MISSTRLSINSSVLEMSWCEGSGGKMTLVKLLLSLMLLHTLSEASNQPPRFQNYFFQSYLLIYENTPVGE</sequence>
<feature type="chain" id="PRO_5047287482" evidence="1">
    <location>
        <begin position="45"/>
        <end position="70"/>
    </location>
</feature>
<organism evidence="2 3">
    <name type="scientific">Cirrhinus molitorella</name>
    <name type="common">mud carp</name>
    <dbReference type="NCBI Taxonomy" id="172907"/>
    <lineage>
        <taxon>Eukaryota</taxon>
        <taxon>Metazoa</taxon>
        <taxon>Chordata</taxon>
        <taxon>Craniata</taxon>
        <taxon>Vertebrata</taxon>
        <taxon>Euteleostomi</taxon>
        <taxon>Actinopterygii</taxon>
        <taxon>Neopterygii</taxon>
        <taxon>Teleostei</taxon>
        <taxon>Ostariophysi</taxon>
        <taxon>Cypriniformes</taxon>
        <taxon>Cyprinidae</taxon>
        <taxon>Labeoninae</taxon>
        <taxon>Labeonini</taxon>
        <taxon>Cirrhinus</taxon>
    </lineage>
</organism>
<dbReference type="EMBL" id="JAYMGO010000013">
    <property type="protein sequence ID" value="KAL1262589.1"/>
    <property type="molecule type" value="Genomic_DNA"/>
</dbReference>
<dbReference type="Proteomes" id="UP001558613">
    <property type="component" value="Unassembled WGS sequence"/>
</dbReference>
<accession>A0ABR3MF26</accession>